<evidence type="ECO:0000256" key="6">
    <source>
        <dbReference type="ARBA" id="ARBA00023136"/>
    </source>
</evidence>
<keyword evidence="15" id="KW-1185">Reference proteome</keyword>
<dbReference type="InterPro" id="IPR036942">
    <property type="entry name" value="Beta-barrel_TonB_sf"/>
</dbReference>
<evidence type="ECO:0000256" key="1">
    <source>
        <dbReference type="ARBA" id="ARBA00004571"/>
    </source>
</evidence>
<evidence type="ECO:0000256" key="8">
    <source>
        <dbReference type="PROSITE-ProRule" id="PRU01360"/>
    </source>
</evidence>
<name>A0ABU1AP88_9BACT</name>
<keyword evidence="6 8" id="KW-0472">Membrane</keyword>
<evidence type="ECO:0000256" key="2">
    <source>
        <dbReference type="ARBA" id="ARBA00022448"/>
    </source>
</evidence>
<keyword evidence="7 8" id="KW-0998">Cell outer membrane</keyword>
<protein>
    <submittedName>
        <fullName evidence="14">TonB-dependent receptor</fullName>
    </submittedName>
</protein>
<organism evidence="14 15">
    <name type="scientific">Thalassobacterium sedimentorum</name>
    <dbReference type="NCBI Taxonomy" id="3041258"/>
    <lineage>
        <taxon>Bacteria</taxon>
        <taxon>Pseudomonadati</taxon>
        <taxon>Verrucomicrobiota</taxon>
        <taxon>Opitutia</taxon>
        <taxon>Puniceicoccales</taxon>
        <taxon>Coraliomargaritaceae</taxon>
        <taxon>Thalassobacterium</taxon>
    </lineage>
</organism>
<keyword evidence="5 9" id="KW-0798">TonB box</keyword>
<dbReference type="Proteomes" id="UP001243717">
    <property type="component" value="Unassembled WGS sequence"/>
</dbReference>
<keyword evidence="4 8" id="KW-0812">Transmembrane</keyword>
<reference evidence="14 15" key="1">
    <citation type="submission" date="2023-04" db="EMBL/GenBank/DDBJ databases">
        <title>A novel bacteria isolated from coastal sediment.</title>
        <authorList>
            <person name="Liu X.-J."/>
            <person name="Du Z.-J."/>
        </authorList>
    </citation>
    <scope>NUCLEOTIDE SEQUENCE [LARGE SCALE GENOMIC DNA]</scope>
    <source>
        <strain evidence="14 15">SDUM461004</strain>
    </source>
</reference>
<evidence type="ECO:0000256" key="9">
    <source>
        <dbReference type="RuleBase" id="RU003357"/>
    </source>
</evidence>
<dbReference type="InterPro" id="IPR039426">
    <property type="entry name" value="TonB-dep_rcpt-like"/>
</dbReference>
<dbReference type="SUPFAM" id="SSF56935">
    <property type="entry name" value="Porins"/>
    <property type="match status" value="1"/>
</dbReference>
<dbReference type="PANTHER" id="PTHR47234:SF2">
    <property type="entry name" value="TONB-DEPENDENT RECEPTOR"/>
    <property type="match status" value="1"/>
</dbReference>
<dbReference type="EMBL" id="JARXIC010000024">
    <property type="protein sequence ID" value="MDQ8195428.1"/>
    <property type="molecule type" value="Genomic_DNA"/>
</dbReference>
<evidence type="ECO:0000256" key="11">
    <source>
        <dbReference type="SAM" id="SignalP"/>
    </source>
</evidence>
<dbReference type="InterPro" id="IPR000531">
    <property type="entry name" value="Beta-barrel_TonB"/>
</dbReference>
<gene>
    <name evidence="14" type="ORF">QEH59_13410</name>
</gene>
<evidence type="ECO:0000256" key="7">
    <source>
        <dbReference type="ARBA" id="ARBA00023237"/>
    </source>
</evidence>
<evidence type="ECO:0000256" key="3">
    <source>
        <dbReference type="ARBA" id="ARBA00022452"/>
    </source>
</evidence>
<evidence type="ECO:0000259" key="13">
    <source>
        <dbReference type="Pfam" id="PF07715"/>
    </source>
</evidence>
<dbReference type="PANTHER" id="PTHR47234">
    <property type="match status" value="1"/>
</dbReference>
<proteinExistence type="inferred from homology"/>
<evidence type="ECO:0000256" key="10">
    <source>
        <dbReference type="SAM" id="MobiDB-lite"/>
    </source>
</evidence>
<feature type="signal peptide" evidence="11">
    <location>
        <begin position="1"/>
        <end position="21"/>
    </location>
</feature>
<accession>A0ABU1AP88</accession>
<dbReference type="Pfam" id="PF07715">
    <property type="entry name" value="Plug"/>
    <property type="match status" value="1"/>
</dbReference>
<dbReference type="Gene3D" id="2.40.170.20">
    <property type="entry name" value="TonB-dependent receptor, beta-barrel domain"/>
    <property type="match status" value="1"/>
</dbReference>
<comment type="similarity">
    <text evidence="8 9">Belongs to the TonB-dependent receptor family.</text>
</comment>
<feature type="compositionally biased region" description="Basic and acidic residues" evidence="10">
    <location>
        <begin position="226"/>
        <end position="237"/>
    </location>
</feature>
<keyword evidence="11" id="KW-0732">Signal</keyword>
<evidence type="ECO:0000256" key="5">
    <source>
        <dbReference type="ARBA" id="ARBA00023077"/>
    </source>
</evidence>
<sequence length="908" mass="99316">MKNKRFLLPTLCAALTNTQLALQSVAEGEIMVLDEFVVTGSHLPISEELHATALTEIENAHFSLWGTYTAIESIRKQPFSYGASNNENDSNSGTGSASANLHGLGNLSTLTLINGRRSGGNSATGFQHGGFADLNLIPSMAIREVQVATEGTAVAYGSDAVAGTVNLLLQDQYIGNRVDTSYSDTSDGDASEKTISFLSGQDLNESTHLLLFGSWYQRNAIATRDRARSADADRRDQGGQNQGSPTYPGRIKVDGSEYTLKEGISSPSNLTDYRPWNANEDLYNFSQQAIAVPEVERSSLMAHLTHDIQPDLQVWGEFLWTESVFDNGLAPAPWFGGSFPFAGFSFPVHPTVLEAARSSPYLPAGIVPSELEQVNYRSLELGKLEIEQQKSALRGLLGLRGQLGEWNWETAALYIQTDLEANYTGIVDESALVELINSGAFNPFASAGAVGPGYNNATALQSAARQPSNHYNEKFWSYDLKAKTSIFELSHGPVQLATGIEYRKETIDVEIDPLFESGENLGGAAENSYSAQREVSSFFAETWIPIFSDTQHELAVSLSTRYENYSDRPTSGSIQGDNQYDALVYKAGLVYRPYNTVQLRTSLGTSFRAPTLTESYGAGISTSPIYKDPLGYTSDSARIDTIVSGNPDLDPEQSINLNIGIRFEPDPTRGWLLSIDYYNIKTEDVIVNGAQYFIDQAALGNDIGNAAVIRDPNTQALSGVFANWFNASESITDGIDYKVRYKKPSFNGYWQATLGVNQVLSYKLKASENASYSNYLGKLIDPRASGGNVIGRGSIPEYKGYLELLWQSGSLTLGGTLNYIHSLEDNIAFTTENQPREVKAWTTLDLVASYHWPQTSNDWLANTTLTFGVDNVGNTPPPFAAGAFADGYDSSLYNLEGRRYRISLSREF</sequence>
<dbReference type="InterPro" id="IPR012910">
    <property type="entry name" value="Plug_dom"/>
</dbReference>
<keyword evidence="14" id="KW-0675">Receptor</keyword>
<dbReference type="InterPro" id="IPR037066">
    <property type="entry name" value="Plug_dom_sf"/>
</dbReference>
<dbReference type="PROSITE" id="PS52016">
    <property type="entry name" value="TONB_DEPENDENT_REC_3"/>
    <property type="match status" value="1"/>
</dbReference>
<comment type="subcellular location">
    <subcellularLocation>
        <location evidence="1 8">Cell outer membrane</location>
        <topology evidence="1 8">Multi-pass membrane protein</topology>
    </subcellularLocation>
</comment>
<keyword evidence="3 8" id="KW-1134">Transmembrane beta strand</keyword>
<evidence type="ECO:0000313" key="15">
    <source>
        <dbReference type="Proteomes" id="UP001243717"/>
    </source>
</evidence>
<feature type="domain" description="TonB-dependent receptor-like beta-barrel" evidence="12">
    <location>
        <begin position="453"/>
        <end position="872"/>
    </location>
</feature>
<dbReference type="Gene3D" id="2.170.130.10">
    <property type="entry name" value="TonB-dependent receptor, plug domain"/>
    <property type="match status" value="1"/>
</dbReference>
<evidence type="ECO:0000256" key="4">
    <source>
        <dbReference type="ARBA" id="ARBA00022692"/>
    </source>
</evidence>
<feature type="chain" id="PRO_5046038885" evidence="11">
    <location>
        <begin position="22"/>
        <end position="908"/>
    </location>
</feature>
<dbReference type="Pfam" id="PF00593">
    <property type="entry name" value="TonB_dep_Rec_b-barrel"/>
    <property type="match status" value="1"/>
</dbReference>
<evidence type="ECO:0000313" key="14">
    <source>
        <dbReference type="EMBL" id="MDQ8195428.1"/>
    </source>
</evidence>
<feature type="domain" description="TonB-dependent receptor plug" evidence="13">
    <location>
        <begin position="89"/>
        <end position="164"/>
    </location>
</feature>
<evidence type="ECO:0000259" key="12">
    <source>
        <dbReference type="Pfam" id="PF00593"/>
    </source>
</evidence>
<comment type="caution">
    <text evidence="14">The sequence shown here is derived from an EMBL/GenBank/DDBJ whole genome shotgun (WGS) entry which is preliminary data.</text>
</comment>
<feature type="region of interest" description="Disordered" evidence="10">
    <location>
        <begin position="226"/>
        <end position="249"/>
    </location>
</feature>
<keyword evidence="2 8" id="KW-0813">Transport</keyword>
<dbReference type="RefSeq" id="WP_308985882.1">
    <property type="nucleotide sequence ID" value="NZ_JARXIC010000024.1"/>
</dbReference>